<reference evidence="1" key="1">
    <citation type="journal article" date="2025" name="Int. J. Syst. Evol. Microbiol.">
        <title>Inconstantimicrobium mannanitabidum sp. nov., a novel member of the family Clostridiaceae isolated from anoxic soil under the treatment of reductive soil disinfestation.</title>
        <authorList>
            <person name="Ueki A."/>
            <person name="Tonouchi A."/>
            <person name="Honma S."/>
            <person name="Kaku N."/>
            <person name="Ueki K."/>
        </authorList>
    </citation>
    <scope>NUCLEOTIDE SEQUENCE</scope>
    <source>
        <strain evidence="1">TW13</strain>
    </source>
</reference>
<name>A0ACB5RDQ3_9CLOT</name>
<dbReference type="Proteomes" id="UP001058074">
    <property type="component" value="Unassembled WGS sequence"/>
</dbReference>
<evidence type="ECO:0000313" key="1">
    <source>
        <dbReference type="EMBL" id="GKX67029.1"/>
    </source>
</evidence>
<evidence type="ECO:0000313" key="2">
    <source>
        <dbReference type="Proteomes" id="UP001058074"/>
    </source>
</evidence>
<comment type="caution">
    <text evidence="1">The sequence shown here is derived from an EMBL/GenBank/DDBJ whole genome shotgun (WGS) entry which is preliminary data.</text>
</comment>
<dbReference type="EMBL" id="BROD01000001">
    <property type="protein sequence ID" value="GKX67029.1"/>
    <property type="molecule type" value="Genomic_DNA"/>
</dbReference>
<sequence>MKNRNAFMISLIIMIITIICMVINRFISPLPDVVIRVVGVIMLINLVVLSYSTVKLKSNNK</sequence>
<gene>
    <name evidence="1" type="ORF">rsdtw13_22870</name>
</gene>
<keyword evidence="2" id="KW-1185">Reference proteome</keyword>
<proteinExistence type="predicted"/>
<accession>A0ACB5RDQ3</accession>
<protein>
    <submittedName>
        <fullName evidence="1">Uncharacterized protein</fullName>
    </submittedName>
</protein>
<organism evidence="1 2">
    <name type="scientific">Inconstantimicrobium mannanitabidum</name>
    <dbReference type="NCBI Taxonomy" id="1604901"/>
    <lineage>
        <taxon>Bacteria</taxon>
        <taxon>Bacillati</taxon>
        <taxon>Bacillota</taxon>
        <taxon>Clostridia</taxon>
        <taxon>Eubacteriales</taxon>
        <taxon>Clostridiaceae</taxon>
        <taxon>Inconstantimicrobium</taxon>
    </lineage>
</organism>